<dbReference type="InterPro" id="IPR056884">
    <property type="entry name" value="NPHP3-like_N"/>
</dbReference>
<dbReference type="Gene3D" id="3.40.50.300">
    <property type="entry name" value="P-loop containing nucleotide triphosphate hydrolases"/>
    <property type="match status" value="1"/>
</dbReference>
<dbReference type="GO" id="GO:0009116">
    <property type="term" value="P:nucleoside metabolic process"/>
    <property type="evidence" value="ECO:0007669"/>
    <property type="project" value="InterPro"/>
</dbReference>
<feature type="repeat" description="ANK" evidence="2">
    <location>
        <begin position="926"/>
        <end position="958"/>
    </location>
</feature>
<keyword evidence="1" id="KW-0677">Repeat</keyword>
<dbReference type="GeneID" id="63754483"/>
<reference evidence="7" key="1">
    <citation type="journal article" date="2017" name="Genome Biol.">
        <title>Comparative genomics reveals high biological diversity and specific adaptations in the industrially and medically important fungal genus Aspergillus.</title>
        <authorList>
            <person name="de Vries R.P."/>
            <person name="Riley R."/>
            <person name="Wiebenga A."/>
            <person name="Aguilar-Osorio G."/>
            <person name="Amillis S."/>
            <person name="Uchima C.A."/>
            <person name="Anderluh G."/>
            <person name="Asadollahi M."/>
            <person name="Askin M."/>
            <person name="Barry K."/>
            <person name="Battaglia E."/>
            <person name="Bayram O."/>
            <person name="Benocci T."/>
            <person name="Braus-Stromeyer S.A."/>
            <person name="Caldana C."/>
            <person name="Canovas D."/>
            <person name="Cerqueira G.C."/>
            <person name="Chen F."/>
            <person name="Chen W."/>
            <person name="Choi C."/>
            <person name="Clum A."/>
            <person name="Dos Santos R.A."/>
            <person name="Damasio A.R."/>
            <person name="Diallinas G."/>
            <person name="Emri T."/>
            <person name="Fekete E."/>
            <person name="Flipphi M."/>
            <person name="Freyberg S."/>
            <person name="Gallo A."/>
            <person name="Gournas C."/>
            <person name="Habgood R."/>
            <person name="Hainaut M."/>
            <person name="Harispe M.L."/>
            <person name="Henrissat B."/>
            <person name="Hilden K.S."/>
            <person name="Hope R."/>
            <person name="Hossain A."/>
            <person name="Karabika E."/>
            <person name="Karaffa L."/>
            <person name="Karanyi Z."/>
            <person name="Krasevec N."/>
            <person name="Kuo A."/>
            <person name="Kusch H."/>
            <person name="LaButti K."/>
            <person name="Lagendijk E.L."/>
            <person name="Lapidus A."/>
            <person name="Levasseur A."/>
            <person name="Lindquist E."/>
            <person name="Lipzen A."/>
            <person name="Logrieco A.F."/>
            <person name="MacCabe A."/>
            <person name="Maekelae M.R."/>
            <person name="Malavazi I."/>
            <person name="Melin P."/>
            <person name="Meyer V."/>
            <person name="Mielnichuk N."/>
            <person name="Miskei M."/>
            <person name="Molnar A.P."/>
            <person name="Mule G."/>
            <person name="Ngan C.Y."/>
            <person name="Orejas M."/>
            <person name="Orosz E."/>
            <person name="Ouedraogo J.P."/>
            <person name="Overkamp K.M."/>
            <person name="Park H.-S."/>
            <person name="Perrone G."/>
            <person name="Piumi F."/>
            <person name="Punt P.J."/>
            <person name="Ram A.F."/>
            <person name="Ramon A."/>
            <person name="Rauscher S."/>
            <person name="Record E."/>
            <person name="Riano-Pachon D.M."/>
            <person name="Robert V."/>
            <person name="Roehrig J."/>
            <person name="Ruller R."/>
            <person name="Salamov A."/>
            <person name="Salih N.S."/>
            <person name="Samson R.A."/>
            <person name="Sandor E."/>
            <person name="Sanguinetti M."/>
            <person name="Schuetze T."/>
            <person name="Sepcic K."/>
            <person name="Shelest E."/>
            <person name="Sherlock G."/>
            <person name="Sophianopoulou V."/>
            <person name="Squina F.M."/>
            <person name="Sun H."/>
            <person name="Susca A."/>
            <person name="Todd R.B."/>
            <person name="Tsang A."/>
            <person name="Unkles S.E."/>
            <person name="van de Wiele N."/>
            <person name="van Rossen-Uffink D."/>
            <person name="Oliveira J.V."/>
            <person name="Vesth T.C."/>
            <person name="Visser J."/>
            <person name="Yu J.-H."/>
            <person name="Zhou M."/>
            <person name="Andersen M.R."/>
            <person name="Archer D.B."/>
            <person name="Baker S.E."/>
            <person name="Benoit I."/>
            <person name="Brakhage A.A."/>
            <person name="Braus G.H."/>
            <person name="Fischer R."/>
            <person name="Frisvad J.C."/>
            <person name="Goldman G.H."/>
            <person name="Houbraken J."/>
            <person name="Oakley B."/>
            <person name="Pocsi I."/>
            <person name="Scazzocchio C."/>
            <person name="Seiboth B."/>
            <person name="vanKuyk P.A."/>
            <person name="Wortman J."/>
            <person name="Dyer P.S."/>
            <person name="Grigoriev I.V."/>
        </authorList>
    </citation>
    <scope>NUCLEOTIDE SEQUENCE [LARGE SCALE GENOMIC DNA]</scope>
    <source>
        <strain evidence="7">DTO 134E9</strain>
    </source>
</reference>
<feature type="repeat" description="ANK" evidence="2">
    <location>
        <begin position="1100"/>
        <end position="1132"/>
    </location>
</feature>
<dbReference type="STRING" id="1073089.A0A1L9R7P0"/>
<evidence type="ECO:0000313" key="7">
    <source>
        <dbReference type="Proteomes" id="UP000184383"/>
    </source>
</evidence>
<dbReference type="SMART" id="SM00248">
    <property type="entry name" value="ANK"/>
    <property type="match status" value="8"/>
</dbReference>
<keyword evidence="2" id="KW-0040">ANK repeat</keyword>
<dbReference type="Gene3D" id="1.25.40.20">
    <property type="entry name" value="Ankyrin repeat-containing domain"/>
    <property type="match status" value="1"/>
</dbReference>
<feature type="repeat" description="ANK" evidence="2">
    <location>
        <begin position="891"/>
        <end position="912"/>
    </location>
</feature>
<dbReference type="PROSITE" id="PS50297">
    <property type="entry name" value="ANK_REP_REGION"/>
    <property type="match status" value="4"/>
</dbReference>
<keyword evidence="7" id="KW-1185">Reference proteome</keyword>
<dbReference type="GO" id="GO:0003824">
    <property type="term" value="F:catalytic activity"/>
    <property type="evidence" value="ECO:0007669"/>
    <property type="project" value="InterPro"/>
</dbReference>
<dbReference type="Pfam" id="PF12796">
    <property type="entry name" value="Ank_2"/>
    <property type="match status" value="3"/>
</dbReference>
<dbReference type="InterPro" id="IPR053137">
    <property type="entry name" value="NLR-like"/>
</dbReference>
<sequence>MAARRLHHEDYTVAWICALPVEMAAAEAMLDERHTDLPTTDNDANTYILGRIHVHNVVIACLPYGVYGITSAATLATQIRFTFTAIQFGLMVGIGGGVPGTAEDVKLGDVVVSKPTREYGGVVQYDFGKLTTNAIMRRTFHYPGNCESVDETSGDGHVDDTRPTTACKIHYGLIASGNKVIKDSKVRDVLSRKHGILCFEMEAAGLMNDFPCLVVRGICDYADARKNKQWQGYASLTAAAYAKELLGVVHTSHVENPRKLYLDRTPHPQTVRDSGKWAVQIDRRIDEDLLERITSYDHERIHQRLSRKKLVGTTQWFLDHPDFHEWISEKTHSSLWCSGKIGSGKSIIATAVVEEARMRFSKRNIPIVFVYCDEQQTSKCEALILSSLIKQISTFLLRASLPVPQEIKHMLHRHFGRKRQRPTIDDLQTIFTALFTAAPKVVYILDGLDSLDQAHAKGLLTYLQSLFTSYTTESKILFLSRDHLPGNMDIAMFVPGIRRVSTSENTIQDISVYIESSIMDKMMMKRITDSEDLVQEMKRVLLNESSGMFLWVYLQIEIIWQTCATDAEIRYALKSLPEDLEETYRRCITRINTQDPRVVKALSWVRFATRPLHIDELREAIAFDVHDTRWDHSRIPRGDFVMGSCVNLLVLDSTDSCVRFVHSSMNQYLDDNRASSIPGFPISREQGDMNCGEFCVAYLSFADFSLQIDRLADHQVHTVVPSPFILPAKLPGSTIIKKLFPGRATGGQSMTLPFRRIKTSSTPSSAQYRFLEYAVSNWAVQTRHIEEGQGTWDKFKRLALSFNETWNFSPWSNGGRSQLSHLHGLFGWAIRENHRPLLNLALGFESHIRSICDIPLVEEGLPPLHLACHLGHDKIVLELLRICDVHKTGTNKYTPLHCAAAKGHAEVVDILLHKKGMIDVDPWSDSEETPLFLAARNGWASIVEALLNRGAILEFTDNNFQTPLIAAAASGHLAVVELLLEKGAGMHSHDSKGLTCVSWAIRNKQDHQEAVKLMVEKGLNPNSIFDGKRWRDPGTLLSWAIDRGNEDLDAMVEFLIDNGADISRGVIGSLNALGPISRAGHASTVRILLERGVIFDRQRDKDDFLHRVAQSDHAAVISVLLDSGADINSTNNFGQMVLDIAEYKGHHEICKLLVEYGAKPVRVYKRVYTNC</sequence>
<dbReference type="PROSITE" id="PS50088">
    <property type="entry name" value="ANK_REPEAT"/>
    <property type="match status" value="4"/>
</dbReference>
<accession>A0A1L9R7P0</accession>
<dbReference type="EMBL" id="KV878216">
    <property type="protein sequence ID" value="OJJ30940.1"/>
    <property type="molecule type" value="Genomic_DNA"/>
</dbReference>
<dbReference type="SUPFAM" id="SSF48403">
    <property type="entry name" value="Ankyrin repeat"/>
    <property type="match status" value="1"/>
</dbReference>
<dbReference type="VEuPathDB" id="FungiDB:ASPWEDRAFT_62290"/>
<dbReference type="Gene3D" id="3.40.50.1580">
    <property type="entry name" value="Nucleoside phosphorylase domain"/>
    <property type="match status" value="1"/>
</dbReference>
<dbReference type="InterPro" id="IPR000845">
    <property type="entry name" value="Nucleoside_phosphorylase_d"/>
</dbReference>
<feature type="repeat" description="ANK" evidence="2">
    <location>
        <begin position="959"/>
        <end position="991"/>
    </location>
</feature>
<dbReference type="InterPro" id="IPR027417">
    <property type="entry name" value="P-loop_NTPase"/>
</dbReference>
<feature type="domain" description="GPI inositol-deacylase winged helix" evidence="4">
    <location>
        <begin position="601"/>
        <end position="674"/>
    </location>
</feature>
<dbReference type="AlphaFoldDB" id="A0A1L9R7P0"/>
<name>A0A1L9R7P0_ASPWE</name>
<dbReference type="SUPFAM" id="SSF52540">
    <property type="entry name" value="P-loop containing nucleoside triphosphate hydrolases"/>
    <property type="match status" value="1"/>
</dbReference>
<dbReference type="PRINTS" id="PR01415">
    <property type="entry name" value="ANKYRIN"/>
</dbReference>
<dbReference type="Pfam" id="PF22939">
    <property type="entry name" value="WHD_GPIID"/>
    <property type="match status" value="1"/>
</dbReference>
<gene>
    <name evidence="6" type="ORF">ASPWEDRAFT_62290</name>
</gene>
<dbReference type="PANTHER" id="PTHR46082">
    <property type="entry name" value="ATP/GTP-BINDING PROTEIN-RELATED"/>
    <property type="match status" value="1"/>
</dbReference>
<dbReference type="SUPFAM" id="SSF53167">
    <property type="entry name" value="Purine and uridine phosphorylases"/>
    <property type="match status" value="1"/>
</dbReference>
<proteinExistence type="predicted"/>
<evidence type="ECO:0000259" key="4">
    <source>
        <dbReference type="Pfam" id="PF22939"/>
    </source>
</evidence>
<dbReference type="OrthoDB" id="1577640at2759"/>
<dbReference type="PANTHER" id="PTHR46082:SF11">
    <property type="entry name" value="AAA+ ATPASE DOMAIN-CONTAINING PROTEIN-RELATED"/>
    <property type="match status" value="1"/>
</dbReference>
<feature type="domain" description="Nephrocystin 3-like N-terminal" evidence="5">
    <location>
        <begin position="312"/>
        <end position="481"/>
    </location>
</feature>
<evidence type="ECO:0000259" key="3">
    <source>
        <dbReference type="Pfam" id="PF01048"/>
    </source>
</evidence>
<organism evidence="6 7">
    <name type="scientific">Aspergillus wentii DTO 134E9</name>
    <dbReference type="NCBI Taxonomy" id="1073089"/>
    <lineage>
        <taxon>Eukaryota</taxon>
        <taxon>Fungi</taxon>
        <taxon>Dikarya</taxon>
        <taxon>Ascomycota</taxon>
        <taxon>Pezizomycotina</taxon>
        <taxon>Eurotiomycetes</taxon>
        <taxon>Eurotiomycetidae</taxon>
        <taxon>Eurotiales</taxon>
        <taxon>Aspergillaceae</taxon>
        <taxon>Aspergillus</taxon>
        <taxon>Aspergillus subgen. Cremei</taxon>
    </lineage>
</organism>
<dbReference type="RefSeq" id="XP_040684617.1">
    <property type="nucleotide sequence ID" value="XM_040838635.1"/>
</dbReference>
<dbReference type="InterPro" id="IPR036770">
    <property type="entry name" value="Ankyrin_rpt-contain_sf"/>
</dbReference>
<evidence type="ECO:0000259" key="5">
    <source>
        <dbReference type="Pfam" id="PF24883"/>
    </source>
</evidence>
<evidence type="ECO:0000256" key="1">
    <source>
        <dbReference type="ARBA" id="ARBA00022737"/>
    </source>
</evidence>
<dbReference type="InterPro" id="IPR035994">
    <property type="entry name" value="Nucleoside_phosphorylase_sf"/>
</dbReference>
<dbReference type="Pfam" id="PF01048">
    <property type="entry name" value="PNP_UDP_1"/>
    <property type="match status" value="1"/>
</dbReference>
<dbReference type="InterPro" id="IPR054471">
    <property type="entry name" value="GPIID_WHD"/>
</dbReference>
<dbReference type="InterPro" id="IPR002110">
    <property type="entry name" value="Ankyrin_rpt"/>
</dbReference>
<evidence type="ECO:0000256" key="2">
    <source>
        <dbReference type="PROSITE-ProRule" id="PRU00023"/>
    </source>
</evidence>
<feature type="domain" description="Nucleoside phosphorylase" evidence="3">
    <location>
        <begin position="13"/>
        <end position="231"/>
    </location>
</feature>
<evidence type="ECO:0000313" key="6">
    <source>
        <dbReference type="EMBL" id="OJJ30940.1"/>
    </source>
</evidence>
<protein>
    <submittedName>
        <fullName evidence="6">Uncharacterized protein</fullName>
    </submittedName>
</protein>
<dbReference type="Pfam" id="PF24883">
    <property type="entry name" value="NPHP3_N"/>
    <property type="match status" value="1"/>
</dbReference>
<dbReference type="CDD" id="cd09008">
    <property type="entry name" value="MTAN"/>
    <property type="match status" value="1"/>
</dbReference>
<dbReference type="Proteomes" id="UP000184383">
    <property type="component" value="Unassembled WGS sequence"/>
</dbReference>